<dbReference type="Pfam" id="PF00395">
    <property type="entry name" value="SLH"/>
    <property type="match status" value="2"/>
</dbReference>
<feature type="chain" id="PRO_5045971818" description="SLH domain-containing protein" evidence="1">
    <location>
        <begin position="26"/>
        <end position="434"/>
    </location>
</feature>
<dbReference type="EMBL" id="WHOB01000056">
    <property type="protein sequence ID" value="NOU80768.1"/>
    <property type="molecule type" value="Genomic_DNA"/>
</dbReference>
<evidence type="ECO:0000313" key="3">
    <source>
        <dbReference type="EMBL" id="NOU80768.1"/>
    </source>
</evidence>
<dbReference type="InterPro" id="IPR001119">
    <property type="entry name" value="SLH_dom"/>
</dbReference>
<reference evidence="3 4" key="1">
    <citation type="submission" date="2019-10" db="EMBL/GenBank/DDBJ databases">
        <title>Description of Paenibacillus terricola sp. nov.</title>
        <authorList>
            <person name="Carlier A."/>
            <person name="Qi S."/>
        </authorList>
    </citation>
    <scope>NUCLEOTIDE SEQUENCE [LARGE SCALE GENOMIC DNA]</scope>
    <source>
        <strain evidence="3 4">LMG 31459</strain>
    </source>
</reference>
<organism evidence="3 4">
    <name type="scientific">Paenibacillus phytohabitans</name>
    <dbReference type="NCBI Taxonomy" id="2654978"/>
    <lineage>
        <taxon>Bacteria</taxon>
        <taxon>Bacillati</taxon>
        <taxon>Bacillota</taxon>
        <taxon>Bacilli</taxon>
        <taxon>Bacillales</taxon>
        <taxon>Paenibacillaceae</taxon>
        <taxon>Paenibacillus</taxon>
    </lineage>
</organism>
<evidence type="ECO:0000313" key="4">
    <source>
        <dbReference type="Proteomes" id="UP000596857"/>
    </source>
</evidence>
<dbReference type="PROSITE" id="PS51272">
    <property type="entry name" value="SLH"/>
    <property type="match status" value="1"/>
</dbReference>
<sequence length="434" mass="48818">MKKRPLFYLSTAVLAVSIFAGVGNAEQAEAPAAASFTDTSGHWAEASILAAVQKGYVSGYPEGTFQPEKTVSRSEFIAMLVRSLGQASDTSTTSPWYTPYVKAATESGYYVTGDFSSDDWNAPLSRQELARIAVRVIGKTAKDNTEYMYMATSNGVLSGTGNGALNVTGTTTRAQTVTVIERISSILQGETLPVDALAVANAQEAMKAPKDPWGRAIRTTNLPKNAKDFPYILEEYPNEMYELELPFKGITEPAFKISTPAELYKTDTLIQDKKEMEKWKENAEAYYKLLLNVDYRTIDGKWATDLYSHKNQWSRLEEVMAYVAWVKKNKIVTEGSLVVEPSMVFHSRIGGYFMRSQFSFRIKEYNEYKDIFDDDRFNTHQKFDNLKSLGKFQKGQWYYGYTNTELSTNVQDGVQRVSSDISLFKLSTIIHKKN</sequence>
<comment type="caution">
    <text evidence="3">The sequence shown here is derived from an EMBL/GenBank/DDBJ whole genome shotgun (WGS) entry which is preliminary data.</text>
</comment>
<dbReference type="PANTHER" id="PTHR43308">
    <property type="entry name" value="OUTER MEMBRANE PROTEIN ALPHA-RELATED"/>
    <property type="match status" value="1"/>
</dbReference>
<feature type="signal peptide" evidence="1">
    <location>
        <begin position="1"/>
        <end position="25"/>
    </location>
</feature>
<dbReference type="InterPro" id="IPR051465">
    <property type="entry name" value="Cell_Envelope_Struct_Comp"/>
</dbReference>
<evidence type="ECO:0000256" key="1">
    <source>
        <dbReference type="SAM" id="SignalP"/>
    </source>
</evidence>
<name>A0ABX1YLN8_9BACL</name>
<keyword evidence="4" id="KW-1185">Reference proteome</keyword>
<dbReference type="RefSeq" id="WP_171718364.1">
    <property type="nucleotide sequence ID" value="NZ_WHOB01000056.1"/>
</dbReference>
<gene>
    <name evidence="3" type="ORF">GC101_18050</name>
</gene>
<dbReference type="Proteomes" id="UP000596857">
    <property type="component" value="Unassembled WGS sequence"/>
</dbReference>
<proteinExistence type="predicted"/>
<protein>
    <recommendedName>
        <fullName evidence="2">SLH domain-containing protein</fullName>
    </recommendedName>
</protein>
<keyword evidence="1" id="KW-0732">Signal</keyword>
<evidence type="ECO:0000259" key="2">
    <source>
        <dbReference type="PROSITE" id="PS51272"/>
    </source>
</evidence>
<accession>A0ABX1YLN8</accession>
<feature type="domain" description="SLH" evidence="2">
    <location>
        <begin position="31"/>
        <end position="94"/>
    </location>
</feature>
<dbReference type="PANTHER" id="PTHR43308:SF5">
    <property type="entry name" value="S-LAYER PROTEIN _ PEPTIDOGLYCAN ENDO-BETA-N-ACETYLGLUCOSAMINIDASE"/>
    <property type="match status" value="1"/>
</dbReference>